<dbReference type="Gene3D" id="1.50.10.20">
    <property type="match status" value="1"/>
</dbReference>
<accession>A0A9P4R5M4</accession>
<evidence type="ECO:0000256" key="7">
    <source>
        <dbReference type="ARBA" id="ARBA00022737"/>
    </source>
</evidence>
<keyword evidence="8 9" id="KW-0862">Zinc</keyword>
<gene>
    <name evidence="12" type="ORF">EJ04DRAFT_531598</name>
</gene>
<comment type="function">
    <text evidence="9">Catalyzes the transfer of a farnesyl moiety from farnesyl diphosphate to a cysteine at the fourth position from the C-terminus of several proteins. The beta subunit is responsible for peptide-binding.</text>
</comment>
<evidence type="ECO:0000259" key="11">
    <source>
        <dbReference type="Pfam" id="PF00432"/>
    </source>
</evidence>
<dbReference type="GO" id="GO:0004660">
    <property type="term" value="F:protein farnesyltransferase activity"/>
    <property type="evidence" value="ECO:0007669"/>
    <property type="project" value="UniProtKB-UniRule"/>
</dbReference>
<reference evidence="12" key="1">
    <citation type="journal article" date="2020" name="Stud. Mycol.">
        <title>101 Dothideomycetes genomes: a test case for predicting lifestyles and emergence of pathogens.</title>
        <authorList>
            <person name="Haridas S."/>
            <person name="Albert R."/>
            <person name="Binder M."/>
            <person name="Bloem J."/>
            <person name="Labutti K."/>
            <person name="Salamov A."/>
            <person name="Andreopoulos B."/>
            <person name="Baker S."/>
            <person name="Barry K."/>
            <person name="Bills G."/>
            <person name="Bluhm B."/>
            <person name="Cannon C."/>
            <person name="Castanera R."/>
            <person name="Culley D."/>
            <person name="Daum C."/>
            <person name="Ezra D."/>
            <person name="Gonzalez J."/>
            <person name="Henrissat B."/>
            <person name="Kuo A."/>
            <person name="Liang C."/>
            <person name="Lipzen A."/>
            <person name="Lutzoni F."/>
            <person name="Magnuson J."/>
            <person name="Mondo S."/>
            <person name="Nolan M."/>
            <person name="Ohm R."/>
            <person name="Pangilinan J."/>
            <person name="Park H.-J."/>
            <person name="Ramirez L."/>
            <person name="Alfaro M."/>
            <person name="Sun H."/>
            <person name="Tritt A."/>
            <person name="Yoshinaga Y."/>
            <person name="Zwiers L.-H."/>
            <person name="Turgeon B."/>
            <person name="Goodwin S."/>
            <person name="Spatafora J."/>
            <person name="Crous P."/>
            <person name="Grigoriev I."/>
        </authorList>
    </citation>
    <scope>NUCLEOTIDE SEQUENCE</scope>
    <source>
        <strain evidence="12">CBS 125425</strain>
    </source>
</reference>
<dbReference type="PANTHER" id="PTHR11774:SF6">
    <property type="entry name" value="PROTEIN FARNESYLTRANSFERASE SUBUNIT BETA"/>
    <property type="match status" value="1"/>
</dbReference>
<comment type="cofactor">
    <cofactor evidence="9">
        <name>Zn(2+)</name>
        <dbReference type="ChEBI" id="CHEBI:29105"/>
    </cofactor>
    <text evidence="9">Binds 1 zinc ion per subunit.</text>
</comment>
<dbReference type="EC" id="2.5.1.58" evidence="2 9"/>
<feature type="domain" description="Prenyltransferase alpha-alpha toroid" evidence="11">
    <location>
        <begin position="96"/>
        <end position="453"/>
    </location>
</feature>
<feature type="compositionally biased region" description="Low complexity" evidence="10">
    <location>
        <begin position="1"/>
        <end position="12"/>
    </location>
</feature>
<dbReference type="InterPro" id="IPR001330">
    <property type="entry name" value="Prenyltrans"/>
</dbReference>
<protein>
    <recommendedName>
        <fullName evidence="3 9">Protein farnesyltransferase subunit beta</fullName>
        <shortName evidence="9">FTase-beta</shortName>
        <ecNumber evidence="2 9">2.5.1.58</ecNumber>
    </recommendedName>
</protein>
<comment type="similarity">
    <text evidence="1 9">Belongs to the protein prenyltransferase subunit beta family.</text>
</comment>
<dbReference type="AlphaFoldDB" id="A0A9P4R5M4"/>
<evidence type="ECO:0000256" key="1">
    <source>
        <dbReference type="ARBA" id="ARBA00010497"/>
    </source>
</evidence>
<dbReference type="InterPro" id="IPR045089">
    <property type="entry name" value="PGGT1B-like"/>
</dbReference>
<name>A0A9P4R5M4_9PLEO</name>
<dbReference type="Proteomes" id="UP000799444">
    <property type="component" value="Unassembled WGS sequence"/>
</dbReference>
<comment type="catalytic activity">
    <reaction evidence="9">
        <text>L-cysteinyl-[protein] + (2E,6E)-farnesyl diphosphate = S-(2E,6E)-farnesyl-L-cysteinyl-[protein] + diphosphate</text>
        <dbReference type="Rhea" id="RHEA:13345"/>
        <dbReference type="Rhea" id="RHEA-COMP:10131"/>
        <dbReference type="Rhea" id="RHEA-COMP:11535"/>
        <dbReference type="ChEBI" id="CHEBI:29950"/>
        <dbReference type="ChEBI" id="CHEBI:33019"/>
        <dbReference type="ChEBI" id="CHEBI:86019"/>
        <dbReference type="ChEBI" id="CHEBI:175763"/>
    </reaction>
</comment>
<dbReference type="GO" id="GO:0097354">
    <property type="term" value="P:prenylation"/>
    <property type="evidence" value="ECO:0007669"/>
    <property type="project" value="UniProtKB-UniRule"/>
</dbReference>
<dbReference type="PANTHER" id="PTHR11774">
    <property type="entry name" value="GERANYLGERANYL TRANSFERASE TYPE BETA SUBUNIT"/>
    <property type="match status" value="1"/>
</dbReference>
<evidence type="ECO:0000256" key="6">
    <source>
        <dbReference type="ARBA" id="ARBA00022723"/>
    </source>
</evidence>
<comment type="subunit">
    <text evidence="9">Heterodimer of an alpha and a beta subunit.</text>
</comment>
<dbReference type="CDD" id="cd02893">
    <property type="entry name" value="FTase"/>
    <property type="match status" value="1"/>
</dbReference>
<dbReference type="OrthoDB" id="10261146at2759"/>
<evidence type="ECO:0000313" key="13">
    <source>
        <dbReference type="Proteomes" id="UP000799444"/>
    </source>
</evidence>
<organism evidence="12 13">
    <name type="scientific">Polyplosphaeria fusca</name>
    <dbReference type="NCBI Taxonomy" id="682080"/>
    <lineage>
        <taxon>Eukaryota</taxon>
        <taxon>Fungi</taxon>
        <taxon>Dikarya</taxon>
        <taxon>Ascomycota</taxon>
        <taxon>Pezizomycotina</taxon>
        <taxon>Dothideomycetes</taxon>
        <taxon>Pleosporomycetidae</taxon>
        <taxon>Pleosporales</taxon>
        <taxon>Tetraplosphaeriaceae</taxon>
        <taxon>Polyplosphaeria</taxon>
    </lineage>
</organism>
<keyword evidence="7" id="KW-0677">Repeat</keyword>
<feature type="region of interest" description="Disordered" evidence="10">
    <location>
        <begin position="1"/>
        <end position="30"/>
    </location>
</feature>
<evidence type="ECO:0000256" key="8">
    <source>
        <dbReference type="ARBA" id="ARBA00022833"/>
    </source>
</evidence>
<keyword evidence="4 9" id="KW-0637">Prenyltransferase</keyword>
<sequence>MAAPASSSASSSKLERLSATSRTKDLTDSDSEDMVLVAAHQEAENAKYIKSVTSPLQDLLSTQTWQVQEETLEAVLPYLEGNPNDFDLNTFGIPKLQRIQHVRFLNNALQKYPAAFMAIDASRPWFLYWSLQGLTALGQDISDYDERVVYTFAASQHPSGGFGGGHGQLPHLAATYAALLSLVIVGTPEAYASVNRSTMYSFLGRMKQADGGFTMALNGEEDIRGAFCALVALSLLNLPLELPPDAPVREQGLTSFLDGLTDWISRCQTFEGGISASPGQEAHGAYAFCGLGCLSILGSPKDTINKHLDVPSLLHWLSSRQCAPEGGFNGRTNKLVDGCYSHWVGGCWPLVEAAVGKGIANRAALGRYILSAAQFKKGGLIDKPGKRPDAYHSCYNLAGLSAMQHEHKYDETKSGEVGKEGLGGPYHWQQDGLYGGEKVWDDDDMLNRVHPVFIVPWGKAEACRGYFEEQGSL</sequence>
<dbReference type="FunFam" id="1.50.10.20:FF:000014">
    <property type="entry name" value="Protein farnesyltransferase subunit beta"/>
    <property type="match status" value="1"/>
</dbReference>
<evidence type="ECO:0000256" key="3">
    <source>
        <dbReference type="ARBA" id="ARBA00015798"/>
    </source>
</evidence>
<comment type="caution">
    <text evidence="12">The sequence shown here is derived from an EMBL/GenBank/DDBJ whole genome shotgun (WGS) entry which is preliminary data.</text>
</comment>
<keyword evidence="13" id="KW-1185">Reference proteome</keyword>
<dbReference type="GO" id="GO:0005965">
    <property type="term" value="C:protein farnesyltransferase complex"/>
    <property type="evidence" value="ECO:0007669"/>
    <property type="project" value="UniProtKB-UniRule"/>
</dbReference>
<evidence type="ECO:0000313" key="12">
    <source>
        <dbReference type="EMBL" id="KAF2739743.1"/>
    </source>
</evidence>
<evidence type="ECO:0000256" key="9">
    <source>
        <dbReference type="RuleBase" id="RU365056"/>
    </source>
</evidence>
<dbReference type="InterPro" id="IPR008930">
    <property type="entry name" value="Terpenoid_cyclase/PrenylTrfase"/>
</dbReference>
<evidence type="ECO:0000256" key="10">
    <source>
        <dbReference type="SAM" id="MobiDB-lite"/>
    </source>
</evidence>
<dbReference type="SUPFAM" id="SSF48239">
    <property type="entry name" value="Terpenoid cyclases/Protein prenyltransferases"/>
    <property type="match status" value="1"/>
</dbReference>
<keyword evidence="5 9" id="KW-0808">Transferase</keyword>
<proteinExistence type="inferred from homology"/>
<evidence type="ECO:0000256" key="2">
    <source>
        <dbReference type="ARBA" id="ARBA00012702"/>
    </source>
</evidence>
<dbReference type="GO" id="GO:0008270">
    <property type="term" value="F:zinc ion binding"/>
    <property type="evidence" value="ECO:0007669"/>
    <property type="project" value="UniProtKB-UniRule"/>
</dbReference>
<evidence type="ECO:0000256" key="5">
    <source>
        <dbReference type="ARBA" id="ARBA00022679"/>
    </source>
</evidence>
<keyword evidence="6 9" id="KW-0479">Metal-binding</keyword>
<dbReference type="Pfam" id="PF00432">
    <property type="entry name" value="Prenyltrans"/>
    <property type="match status" value="1"/>
</dbReference>
<evidence type="ECO:0000256" key="4">
    <source>
        <dbReference type="ARBA" id="ARBA00022602"/>
    </source>
</evidence>
<dbReference type="InterPro" id="IPR026872">
    <property type="entry name" value="FTB"/>
</dbReference>
<dbReference type="EMBL" id="ML996103">
    <property type="protein sequence ID" value="KAF2739743.1"/>
    <property type="molecule type" value="Genomic_DNA"/>
</dbReference>